<dbReference type="SUPFAM" id="SSF53187">
    <property type="entry name" value="Zn-dependent exopeptidases"/>
    <property type="match status" value="1"/>
</dbReference>
<proteinExistence type="predicted"/>
<dbReference type="PANTHER" id="PTHR37326:SF1">
    <property type="entry name" value="BLL3975 PROTEIN"/>
    <property type="match status" value="1"/>
</dbReference>
<gene>
    <name evidence="6" type="ORF">IBLFYP30_01196</name>
</gene>
<dbReference type="EMBL" id="CACRUE010000018">
    <property type="protein sequence ID" value="VYT87134.1"/>
    <property type="molecule type" value="Genomic_DNA"/>
</dbReference>
<reference evidence="6" key="1">
    <citation type="submission" date="2019-11" db="EMBL/GenBank/DDBJ databases">
        <authorList>
            <person name="Feng L."/>
        </authorList>
    </citation>
    <scope>NUCLEOTIDE SEQUENCE</scope>
    <source>
        <strain evidence="6">IbartlettiiLFYP30</strain>
    </source>
</reference>
<keyword evidence="2" id="KW-0479">Metal-binding</keyword>
<protein>
    <submittedName>
        <fullName evidence="6">Succinylglutamate desuccinylase / Aspartoacylase family protein</fullName>
    </submittedName>
</protein>
<dbReference type="GO" id="GO:0046872">
    <property type="term" value="F:metal ion binding"/>
    <property type="evidence" value="ECO:0007669"/>
    <property type="project" value="UniProtKB-KW"/>
</dbReference>
<dbReference type="PIRSF" id="PIRSF039012">
    <property type="entry name" value="ASP"/>
    <property type="match status" value="1"/>
</dbReference>
<evidence type="ECO:0000256" key="4">
    <source>
        <dbReference type="ARBA" id="ARBA00022833"/>
    </source>
</evidence>
<dbReference type="GO" id="GO:0016811">
    <property type="term" value="F:hydrolase activity, acting on carbon-nitrogen (but not peptide) bonds, in linear amides"/>
    <property type="evidence" value="ECO:0007669"/>
    <property type="project" value="InterPro"/>
</dbReference>
<dbReference type="Gene3D" id="3.40.630.10">
    <property type="entry name" value="Zn peptidases"/>
    <property type="match status" value="1"/>
</dbReference>
<dbReference type="GO" id="GO:0016788">
    <property type="term" value="F:hydrolase activity, acting on ester bonds"/>
    <property type="evidence" value="ECO:0007669"/>
    <property type="project" value="InterPro"/>
</dbReference>
<dbReference type="AlphaFoldDB" id="A0A6N3A544"/>
<dbReference type="CDD" id="cd06254">
    <property type="entry name" value="M14_ASTE_ASPA-like"/>
    <property type="match status" value="1"/>
</dbReference>
<keyword evidence="4" id="KW-0862">Zinc</keyword>
<dbReference type="Pfam" id="PF24827">
    <property type="entry name" value="AstE_AspA_cat"/>
    <property type="match status" value="1"/>
</dbReference>
<accession>A0A6N3A544</accession>
<dbReference type="InterPro" id="IPR043795">
    <property type="entry name" value="N-alpha-Ac-DABA-like"/>
</dbReference>
<evidence type="ECO:0000256" key="2">
    <source>
        <dbReference type="ARBA" id="ARBA00022723"/>
    </source>
</evidence>
<name>A0A6N3A544_9FIRM</name>
<evidence type="ECO:0000259" key="5">
    <source>
        <dbReference type="Pfam" id="PF24827"/>
    </source>
</evidence>
<keyword evidence="3" id="KW-0378">Hydrolase</keyword>
<dbReference type="InterPro" id="IPR053138">
    <property type="entry name" value="N-alpha-Ac-DABA_deacetylase"/>
</dbReference>
<organism evidence="6">
    <name type="scientific">Intestinibacter bartlettii</name>
    <dbReference type="NCBI Taxonomy" id="261299"/>
    <lineage>
        <taxon>Bacteria</taxon>
        <taxon>Bacillati</taxon>
        <taxon>Bacillota</taxon>
        <taxon>Clostridia</taxon>
        <taxon>Peptostreptococcales</taxon>
        <taxon>Peptostreptococcaceae</taxon>
        <taxon>Intestinibacter</taxon>
    </lineage>
</organism>
<comment type="cofactor">
    <cofactor evidence="1">
        <name>Zn(2+)</name>
        <dbReference type="ChEBI" id="CHEBI:29105"/>
    </cofactor>
</comment>
<sequence length="324" mass="35941">MKNETWSFLGEKIEAGQKAQVMIRPYGEDYEIPTTIINGENTGKTIVINGGLHSCEFPGVVACMTTAGEIDPKKVSGRIIIIHCLNSSGFIERTDAIVPEDGMNLNRDFYGDKNGTISRKIMAFLEEEIMPIADFIMDLHSGSSMEQMASCLFFPVGASDEVAKISMGAASNIAIEHLIASRSSDGFYSYAASKGIPGILVERGYNNTCEKEDYEGFIQDIYLLLDHFNVLEITHRPEEVERIIWMKTDYIEAQQTGVWFPRIEPGMFVKKGGLIGTVKDFFGNVIGEYRASEDCRIMYNHYGLSINKGDNVAACGIVKHSVLL</sequence>
<dbReference type="InterPro" id="IPR055438">
    <property type="entry name" value="AstE_AspA_cat"/>
</dbReference>
<dbReference type="GeneID" id="89564058"/>
<evidence type="ECO:0000256" key="3">
    <source>
        <dbReference type="ARBA" id="ARBA00022801"/>
    </source>
</evidence>
<dbReference type="PANTHER" id="PTHR37326">
    <property type="entry name" value="BLL3975 PROTEIN"/>
    <property type="match status" value="1"/>
</dbReference>
<evidence type="ECO:0000313" key="6">
    <source>
        <dbReference type="EMBL" id="VYT87134.1"/>
    </source>
</evidence>
<feature type="domain" description="Succinylglutamate desuccinylase/Aspartoacylase catalytic" evidence="5">
    <location>
        <begin position="43"/>
        <end position="219"/>
    </location>
</feature>
<evidence type="ECO:0000256" key="1">
    <source>
        <dbReference type="ARBA" id="ARBA00001947"/>
    </source>
</evidence>
<dbReference type="RefSeq" id="WP_007285702.1">
    <property type="nucleotide sequence ID" value="NZ_CABIXZ010000010.1"/>
</dbReference>